<dbReference type="EMBL" id="LNIX01000013">
    <property type="protein sequence ID" value="OXA47283.1"/>
    <property type="molecule type" value="Genomic_DNA"/>
</dbReference>
<dbReference type="GO" id="GO:0030246">
    <property type="term" value="F:carbohydrate binding"/>
    <property type="evidence" value="ECO:0007669"/>
    <property type="project" value="UniProtKB-KW"/>
</dbReference>
<dbReference type="Gene3D" id="3.10.100.10">
    <property type="entry name" value="Mannose-Binding Protein A, subunit A"/>
    <property type="match status" value="1"/>
</dbReference>
<proteinExistence type="predicted"/>
<keyword evidence="1" id="KW-0732">Signal</keyword>
<evidence type="ECO:0000256" key="1">
    <source>
        <dbReference type="SAM" id="SignalP"/>
    </source>
</evidence>
<dbReference type="CDD" id="cd00037">
    <property type="entry name" value="CLECT"/>
    <property type="match status" value="1"/>
</dbReference>
<dbReference type="InterPro" id="IPR001304">
    <property type="entry name" value="C-type_lectin-like"/>
</dbReference>
<dbReference type="Proteomes" id="UP000198287">
    <property type="component" value="Unassembled WGS sequence"/>
</dbReference>
<comment type="caution">
    <text evidence="3">The sequence shown here is derived from an EMBL/GenBank/DDBJ whole genome shotgun (WGS) entry which is preliminary data.</text>
</comment>
<dbReference type="InterPro" id="IPR016186">
    <property type="entry name" value="C-type_lectin-like/link_sf"/>
</dbReference>
<dbReference type="SUPFAM" id="SSF56436">
    <property type="entry name" value="C-type lectin-like"/>
    <property type="match status" value="1"/>
</dbReference>
<accession>A0A226DPZ2</accession>
<sequence>MKFSIFIINLALTGALDVLDAVNKENGTMSVQHRTLIYVITESRANWITAFNSCITQGGYLATPSTPELDQNLQVFLTNVNFAVNDVVWLGGRMALSGGGWDWVLESPNEDIRYTNFLVRCEDHLPGWGLYMTRTEDGLYVCEFGERQTPSTTTITTIETTLTTVAVTATSTTVGQSETTSITTPTTGRTSVSTPTAITTLVTETTSPSGAEISSKSGSVYGFAILIWVIMTYNNFF</sequence>
<dbReference type="PROSITE" id="PS50041">
    <property type="entry name" value="C_TYPE_LECTIN_2"/>
    <property type="match status" value="1"/>
</dbReference>
<organism evidence="3 4">
    <name type="scientific">Folsomia candida</name>
    <name type="common">Springtail</name>
    <dbReference type="NCBI Taxonomy" id="158441"/>
    <lineage>
        <taxon>Eukaryota</taxon>
        <taxon>Metazoa</taxon>
        <taxon>Ecdysozoa</taxon>
        <taxon>Arthropoda</taxon>
        <taxon>Hexapoda</taxon>
        <taxon>Collembola</taxon>
        <taxon>Entomobryomorpha</taxon>
        <taxon>Isotomoidea</taxon>
        <taxon>Isotomidae</taxon>
        <taxon>Proisotominae</taxon>
        <taxon>Folsomia</taxon>
    </lineage>
</organism>
<name>A0A226DPZ2_FOLCA</name>
<feature type="chain" id="PRO_5012443418" evidence="1">
    <location>
        <begin position="16"/>
        <end position="237"/>
    </location>
</feature>
<reference evidence="3 4" key="1">
    <citation type="submission" date="2015-12" db="EMBL/GenBank/DDBJ databases">
        <title>The genome of Folsomia candida.</title>
        <authorList>
            <person name="Faddeeva A."/>
            <person name="Derks M.F."/>
            <person name="Anvar Y."/>
            <person name="Smit S."/>
            <person name="Van Straalen N."/>
            <person name="Roelofs D."/>
        </authorList>
    </citation>
    <scope>NUCLEOTIDE SEQUENCE [LARGE SCALE GENOMIC DNA]</scope>
    <source>
        <strain evidence="3 4">VU population</strain>
        <tissue evidence="3">Whole body</tissue>
    </source>
</reference>
<evidence type="ECO:0000313" key="3">
    <source>
        <dbReference type="EMBL" id="OXA47283.1"/>
    </source>
</evidence>
<keyword evidence="4" id="KW-1185">Reference proteome</keyword>
<evidence type="ECO:0000313" key="4">
    <source>
        <dbReference type="Proteomes" id="UP000198287"/>
    </source>
</evidence>
<dbReference type="InterPro" id="IPR016187">
    <property type="entry name" value="CTDL_fold"/>
</dbReference>
<protein>
    <submittedName>
        <fullName evidence="3">C-type lectin domain family 4 member F</fullName>
    </submittedName>
</protein>
<gene>
    <name evidence="3" type="ORF">Fcan01_17865</name>
</gene>
<feature type="domain" description="C-type lectin" evidence="2">
    <location>
        <begin position="33"/>
        <end position="143"/>
    </location>
</feature>
<feature type="signal peptide" evidence="1">
    <location>
        <begin position="1"/>
        <end position="15"/>
    </location>
</feature>
<keyword evidence="3" id="KW-0430">Lectin</keyword>
<evidence type="ECO:0000259" key="2">
    <source>
        <dbReference type="PROSITE" id="PS50041"/>
    </source>
</evidence>
<dbReference type="AlphaFoldDB" id="A0A226DPZ2"/>